<reference evidence="2 3" key="1">
    <citation type="journal article" date="2019" name="Mol. Biol. Evol.">
        <title>Blast fungal genomes show frequent chromosomal changes, gene gains and losses, and effector gene turnover.</title>
        <authorList>
            <person name="Gomez Luciano L.B."/>
            <person name="Jason Tsai I."/>
            <person name="Chuma I."/>
            <person name="Tosa Y."/>
            <person name="Chen Y.H."/>
            <person name="Li J.Y."/>
            <person name="Li M.Y."/>
            <person name="Jade Lu M.Y."/>
            <person name="Nakayashiki H."/>
            <person name="Li W.H."/>
        </authorList>
    </citation>
    <scope>NUCLEOTIDE SEQUENCE [LARGE SCALE GENOMIC DNA]</scope>
    <source>
        <strain evidence="2">MZ5-1-6</strain>
    </source>
</reference>
<name>A0A4P7NHA1_PYROR</name>
<dbReference type="SUPFAM" id="SSF52833">
    <property type="entry name" value="Thioredoxin-like"/>
    <property type="match status" value="1"/>
</dbReference>
<proteinExistence type="predicted"/>
<dbReference type="Pfam" id="PF01323">
    <property type="entry name" value="DSBA"/>
    <property type="match status" value="2"/>
</dbReference>
<dbReference type="PANTHER" id="PTHR13887:SF41">
    <property type="entry name" value="THIOREDOXIN SUPERFAMILY PROTEIN"/>
    <property type="match status" value="1"/>
</dbReference>
<gene>
    <name evidence="2" type="ORF">PoMZ_08239</name>
</gene>
<dbReference type="InterPro" id="IPR001853">
    <property type="entry name" value="DSBA-like_thioredoxin_dom"/>
</dbReference>
<protein>
    <recommendedName>
        <fullName evidence="1">DSBA-like thioredoxin domain-containing protein</fullName>
    </recommendedName>
</protein>
<feature type="domain" description="DSBA-like thioredoxin" evidence="1">
    <location>
        <begin position="31"/>
        <end position="138"/>
    </location>
</feature>
<dbReference type="EMBL" id="CP034207">
    <property type="protein sequence ID" value="QBZ61290.1"/>
    <property type="molecule type" value="Genomic_DNA"/>
</dbReference>
<dbReference type="Proteomes" id="UP000294847">
    <property type="component" value="Chromosome 4"/>
</dbReference>
<dbReference type="CDD" id="cd03024">
    <property type="entry name" value="DsbA_FrnE"/>
    <property type="match status" value="1"/>
</dbReference>
<dbReference type="PANTHER" id="PTHR13887">
    <property type="entry name" value="GLUTATHIONE S-TRANSFERASE KAPPA"/>
    <property type="match status" value="1"/>
</dbReference>
<evidence type="ECO:0000313" key="2">
    <source>
        <dbReference type="EMBL" id="QBZ61290.1"/>
    </source>
</evidence>
<organism evidence="2 3">
    <name type="scientific">Pyricularia oryzae</name>
    <name type="common">Rice blast fungus</name>
    <name type="synonym">Magnaporthe oryzae</name>
    <dbReference type="NCBI Taxonomy" id="318829"/>
    <lineage>
        <taxon>Eukaryota</taxon>
        <taxon>Fungi</taxon>
        <taxon>Dikarya</taxon>
        <taxon>Ascomycota</taxon>
        <taxon>Pezizomycotina</taxon>
        <taxon>Sordariomycetes</taxon>
        <taxon>Sordariomycetidae</taxon>
        <taxon>Magnaporthales</taxon>
        <taxon>Pyriculariaceae</taxon>
        <taxon>Pyricularia</taxon>
    </lineage>
</organism>
<sequence length="285" mass="31002">MSLTYASSSSSRLGSAVFLCQPSITMATFKVDIYSDTACPWCYVGNKSLESAIADFTGQHPEASFELVWHPFFVFPNVKGSTYTYREIYTRAHGPARAADFFRRLEVAGAPLGISFDWHGRTGDMAASHKLLLWASEMSSGSGHQDGAPSLGLEDDLYPSPPGSPRVAAIDDDDGRRTPLRRLIMALYSGVFEQGRNISDRGFLASAAVDAGLARDQGQALRWLDAAEANDILAERTAAIPDEISAVPCFVVQDKFQVGGAQPPDVFLQVFERIQREHMSSLVGS</sequence>
<dbReference type="VEuPathDB" id="FungiDB:M_BR32_EuGene_00041581"/>
<feature type="domain" description="DSBA-like thioredoxin" evidence="1">
    <location>
        <begin position="179"/>
        <end position="269"/>
    </location>
</feature>
<dbReference type="Gene3D" id="3.40.30.10">
    <property type="entry name" value="Glutaredoxin"/>
    <property type="match status" value="2"/>
</dbReference>
<dbReference type="InterPro" id="IPR036249">
    <property type="entry name" value="Thioredoxin-like_sf"/>
</dbReference>
<dbReference type="AlphaFoldDB" id="A0A4P7NHA1"/>
<accession>A0A4P7NHA1</accession>
<evidence type="ECO:0000259" key="1">
    <source>
        <dbReference type="Pfam" id="PF01323"/>
    </source>
</evidence>
<dbReference type="GO" id="GO:0016491">
    <property type="term" value="F:oxidoreductase activity"/>
    <property type="evidence" value="ECO:0007669"/>
    <property type="project" value="InterPro"/>
</dbReference>
<evidence type="ECO:0000313" key="3">
    <source>
        <dbReference type="Proteomes" id="UP000294847"/>
    </source>
</evidence>